<feature type="domain" description="C2H2-type" evidence="2">
    <location>
        <begin position="103"/>
        <end position="126"/>
    </location>
</feature>
<dbReference type="EMBL" id="KN822039">
    <property type="protein sequence ID" value="KIM62916.1"/>
    <property type="molecule type" value="Genomic_DNA"/>
</dbReference>
<dbReference type="Proteomes" id="UP000053989">
    <property type="component" value="Unassembled WGS sequence"/>
</dbReference>
<keyword evidence="4" id="KW-1185">Reference proteome</keyword>
<dbReference type="OrthoDB" id="2647604at2759"/>
<dbReference type="Gene3D" id="3.30.160.60">
    <property type="entry name" value="Classic Zinc Finger"/>
    <property type="match status" value="1"/>
</dbReference>
<keyword evidence="1" id="KW-0863">Zinc-finger</keyword>
<dbReference type="InterPro" id="IPR013087">
    <property type="entry name" value="Znf_C2H2_type"/>
</dbReference>
<dbReference type="HOGENOM" id="CLU_126337_0_0_1"/>
<sequence length="126" mass="14373">MADLPCGSDGYNTAFNDDDERMLLEYAARPVKQQPYICGWVISGMACSMPVIGNTFSTHLRDQHGVVGGGKVNVRCEWTKCGMVMNKESIVRHVTEMHLECKFICDECKAIFTRRHNLDRHVRKKH</sequence>
<dbReference type="InterPro" id="IPR036236">
    <property type="entry name" value="Znf_C2H2_sf"/>
</dbReference>
<dbReference type="PROSITE" id="PS00028">
    <property type="entry name" value="ZINC_FINGER_C2H2_1"/>
    <property type="match status" value="1"/>
</dbReference>
<dbReference type="InParanoid" id="A0A0C3E4E8"/>
<accession>A0A0C3E4E8</accession>
<evidence type="ECO:0000313" key="3">
    <source>
        <dbReference type="EMBL" id="KIM62916.1"/>
    </source>
</evidence>
<reference evidence="3 4" key="1">
    <citation type="submission" date="2014-04" db="EMBL/GenBank/DDBJ databases">
        <authorList>
            <consortium name="DOE Joint Genome Institute"/>
            <person name="Kuo A."/>
            <person name="Kohler A."/>
            <person name="Nagy L.G."/>
            <person name="Floudas D."/>
            <person name="Copeland A."/>
            <person name="Barry K.W."/>
            <person name="Cichocki N."/>
            <person name="Veneault-Fourrey C."/>
            <person name="LaButti K."/>
            <person name="Lindquist E.A."/>
            <person name="Lipzen A."/>
            <person name="Lundell T."/>
            <person name="Morin E."/>
            <person name="Murat C."/>
            <person name="Sun H."/>
            <person name="Tunlid A."/>
            <person name="Henrissat B."/>
            <person name="Grigoriev I.V."/>
            <person name="Hibbett D.S."/>
            <person name="Martin F."/>
            <person name="Nordberg H.P."/>
            <person name="Cantor M.N."/>
            <person name="Hua S.X."/>
        </authorList>
    </citation>
    <scope>NUCLEOTIDE SEQUENCE [LARGE SCALE GENOMIC DNA]</scope>
    <source>
        <strain evidence="3 4">Foug A</strain>
    </source>
</reference>
<dbReference type="AlphaFoldDB" id="A0A0C3E4E8"/>
<organism evidence="3 4">
    <name type="scientific">Scleroderma citrinum Foug A</name>
    <dbReference type="NCBI Taxonomy" id="1036808"/>
    <lineage>
        <taxon>Eukaryota</taxon>
        <taxon>Fungi</taxon>
        <taxon>Dikarya</taxon>
        <taxon>Basidiomycota</taxon>
        <taxon>Agaricomycotina</taxon>
        <taxon>Agaricomycetes</taxon>
        <taxon>Agaricomycetidae</taxon>
        <taxon>Boletales</taxon>
        <taxon>Sclerodermatineae</taxon>
        <taxon>Sclerodermataceae</taxon>
        <taxon>Scleroderma</taxon>
    </lineage>
</organism>
<protein>
    <recommendedName>
        <fullName evidence="2">C2H2-type domain-containing protein</fullName>
    </recommendedName>
</protein>
<keyword evidence="1" id="KW-0862">Zinc</keyword>
<keyword evidence="1" id="KW-0479">Metal-binding</keyword>
<dbReference type="STRING" id="1036808.A0A0C3E4E8"/>
<evidence type="ECO:0000259" key="2">
    <source>
        <dbReference type="PROSITE" id="PS50157"/>
    </source>
</evidence>
<dbReference type="GO" id="GO:0008270">
    <property type="term" value="F:zinc ion binding"/>
    <property type="evidence" value="ECO:0007669"/>
    <property type="project" value="UniProtKB-KW"/>
</dbReference>
<dbReference type="SMART" id="SM00355">
    <property type="entry name" value="ZnF_C2H2"/>
    <property type="match status" value="2"/>
</dbReference>
<evidence type="ECO:0000256" key="1">
    <source>
        <dbReference type="PROSITE-ProRule" id="PRU00042"/>
    </source>
</evidence>
<name>A0A0C3E4E8_9AGAM</name>
<evidence type="ECO:0000313" key="4">
    <source>
        <dbReference type="Proteomes" id="UP000053989"/>
    </source>
</evidence>
<dbReference type="SUPFAM" id="SSF57667">
    <property type="entry name" value="beta-beta-alpha zinc fingers"/>
    <property type="match status" value="1"/>
</dbReference>
<reference evidence="4" key="2">
    <citation type="submission" date="2015-01" db="EMBL/GenBank/DDBJ databases">
        <title>Evolutionary Origins and Diversification of the Mycorrhizal Mutualists.</title>
        <authorList>
            <consortium name="DOE Joint Genome Institute"/>
            <consortium name="Mycorrhizal Genomics Consortium"/>
            <person name="Kohler A."/>
            <person name="Kuo A."/>
            <person name="Nagy L.G."/>
            <person name="Floudas D."/>
            <person name="Copeland A."/>
            <person name="Barry K.W."/>
            <person name="Cichocki N."/>
            <person name="Veneault-Fourrey C."/>
            <person name="LaButti K."/>
            <person name="Lindquist E.A."/>
            <person name="Lipzen A."/>
            <person name="Lundell T."/>
            <person name="Morin E."/>
            <person name="Murat C."/>
            <person name="Riley R."/>
            <person name="Ohm R."/>
            <person name="Sun H."/>
            <person name="Tunlid A."/>
            <person name="Henrissat B."/>
            <person name="Grigoriev I.V."/>
            <person name="Hibbett D.S."/>
            <person name="Martin F."/>
        </authorList>
    </citation>
    <scope>NUCLEOTIDE SEQUENCE [LARGE SCALE GENOMIC DNA]</scope>
    <source>
        <strain evidence="4">Foug A</strain>
    </source>
</reference>
<gene>
    <name evidence="3" type="ORF">SCLCIDRAFT_782536</name>
</gene>
<dbReference type="PROSITE" id="PS50157">
    <property type="entry name" value="ZINC_FINGER_C2H2_2"/>
    <property type="match status" value="1"/>
</dbReference>
<proteinExistence type="predicted"/>